<protein>
    <recommendedName>
        <fullName evidence="4">CARDB domain-containing protein</fullName>
    </recommendedName>
</protein>
<dbReference type="KEGG" id="srub:C2R22_14260"/>
<dbReference type="SUPFAM" id="SSF49309">
    <property type="entry name" value="Transglutaminase, two C-terminal domains"/>
    <property type="match status" value="1"/>
</dbReference>
<evidence type="ECO:0000256" key="1">
    <source>
        <dbReference type="SAM" id="Phobius"/>
    </source>
</evidence>
<dbReference type="Gene3D" id="2.60.40.10">
    <property type="entry name" value="Immunoglobulins"/>
    <property type="match status" value="1"/>
</dbReference>
<organism evidence="2 3">
    <name type="scientific">Salinigranum rubrum</name>
    <dbReference type="NCBI Taxonomy" id="755307"/>
    <lineage>
        <taxon>Archaea</taxon>
        <taxon>Methanobacteriati</taxon>
        <taxon>Methanobacteriota</taxon>
        <taxon>Stenosarchaea group</taxon>
        <taxon>Halobacteria</taxon>
        <taxon>Halobacteriales</taxon>
        <taxon>Haloferacaceae</taxon>
        <taxon>Salinigranum</taxon>
    </lineage>
</organism>
<keyword evidence="3" id="KW-1185">Reference proteome</keyword>
<accession>A0A2I8VL45</accession>
<evidence type="ECO:0000313" key="2">
    <source>
        <dbReference type="EMBL" id="AUV82660.1"/>
    </source>
</evidence>
<dbReference type="GeneID" id="35593278"/>
<dbReference type="PANTHER" id="PTHR35902">
    <property type="entry name" value="S-LAYER DOMAIN-LIKE PROTEIN-RELATED"/>
    <property type="match status" value="1"/>
</dbReference>
<dbReference type="PANTHER" id="PTHR35902:SF6">
    <property type="entry name" value="CONSERVED WITHIN P. AEROPHILUM"/>
    <property type="match status" value="1"/>
</dbReference>
<keyword evidence="1" id="KW-0812">Transmembrane</keyword>
<dbReference type="Proteomes" id="UP000236584">
    <property type="component" value="Chromosome"/>
</dbReference>
<keyword evidence="1" id="KW-1133">Transmembrane helix</keyword>
<proteinExistence type="predicted"/>
<dbReference type="PROSITE" id="PS00430">
    <property type="entry name" value="TONB_DEPENDENT_REC_1"/>
    <property type="match status" value="1"/>
</dbReference>
<reference evidence="2 3" key="1">
    <citation type="submission" date="2018-01" db="EMBL/GenBank/DDBJ databases">
        <title>Complete genome sequence of Salinigranum rubrum GX10T, an extremely halophilic archaeon isolated from a marine solar saltern.</title>
        <authorList>
            <person name="Han S."/>
        </authorList>
    </citation>
    <scope>NUCLEOTIDE SEQUENCE [LARGE SCALE GENOMIC DNA]</scope>
    <source>
        <strain evidence="2 3">GX10</strain>
    </source>
</reference>
<dbReference type="RefSeq" id="WP_103426349.1">
    <property type="nucleotide sequence ID" value="NZ_CP026309.1"/>
</dbReference>
<sequence length="490" mass="51149">MSPRRRSAAGAAAFAIVLLLCGVATVTPPTAAQSSSVVVTNATHTPTTPAAGDTFEVRATIRNQAGAAGPFTVNEVAVEVPGGGPGGRTSASDLGVLSPGTSMEVGLSATVDEPGWHQLNVLVYGQTTTGRAVRVAYPVTVQVVEPQRPQIDAEFDDGVVGAESPVDLTVANGLSTGIRNVQVELMGENVRIDRPRRVGSALGSEAEANYTFDVTPTRAGDQRLTARLTYTDASGERRTTEETFRYAVEPLERDVRLDVATVRGGDPAVEVTVVNLGNADVEDVAITGASGDATLSTALVDRVEPRDTETVRLNVTDLAAVGPELTVRAAYEVAGERHEATRTVRGVFVPGRIELTGIEVTQTEAGSVRVTGTASNVGTTDVQAVTVSVRAGDAVGPVDPGAEYFVGAVDASDFASFTLNAQVDAGNETTIPLEVRYLVDGDERTRTVEATYDPPETPERRGSGFPLVGVGVVLALVVAGAFLWRRRRAA</sequence>
<dbReference type="GO" id="GO:0003810">
    <property type="term" value="F:protein-glutamine gamma-glutamyltransferase activity"/>
    <property type="evidence" value="ECO:0007669"/>
    <property type="project" value="InterPro"/>
</dbReference>
<evidence type="ECO:0000313" key="3">
    <source>
        <dbReference type="Proteomes" id="UP000236584"/>
    </source>
</evidence>
<keyword evidence="1" id="KW-0472">Membrane</keyword>
<feature type="transmembrane region" description="Helical" evidence="1">
    <location>
        <begin position="464"/>
        <end position="484"/>
    </location>
</feature>
<dbReference type="AlphaFoldDB" id="A0A2I8VL45"/>
<dbReference type="InterPro" id="IPR036238">
    <property type="entry name" value="Transglutaminase_C_sf"/>
</dbReference>
<dbReference type="InterPro" id="IPR013783">
    <property type="entry name" value="Ig-like_fold"/>
</dbReference>
<dbReference type="OrthoDB" id="65070at2157"/>
<dbReference type="InterPro" id="IPR010916">
    <property type="entry name" value="TonB_box_CS"/>
</dbReference>
<dbReference type="EMBL" id="CP026309">
    <property type="protein sequence ID" value="AUV82660.1"/>
    <property type="molecule type" value="Genomic_DNA"/>
</dbReference>
<gene>
    <name evidence="2" type="ORF">C2R22_14260</name>
</gene>
<name>A0A2I8VL45_9EURY</name>
<evidence type="ECO:0008006" key="4">
    <source>
        <dbReference type="Google" id="ProtNLM"/>
    </source>
</evidence>